<dbReference type="EMBL" id="UYIG01000035">
    <property type="protein sequence ID" value="VDG27595.1"/>
    <property type="molecule type" value="Genomic_DNA"/>
</dbReference>
<evidence type="ECO:0000313" key="1">
    <source>
        <dbReference type="EMBL" id="VDG27595.1"/>
    </source>
</evidence>
<dbReference type="Proteomes" id="UP000289996">
    <property type="component" value="Unassembled WGS sequence"/>
</dbReference>
<evidence type="ECO:0000313" key="2">
    <source>
        <dbReference type="Proteomes" id="UP000289996"/>
    </source>
</evidence>
<name>A0A660DWX7_9LACO</name>
<proteinExistence type="predicted"/>
<gene>
    <name evidence="1" type="ORF">MUDAN_MDHGFNIF_02441</name>
</gene>
<reference evidence="1 2" key="1">
    <citation type="submission" date="2018-11" db="EMBL/GenBank/DDBJ databases">
        <authorList>
            <person name="Wuyts S."/>
        </authorList>
    </citation>
    <scope>NUCLEOTIDE SEQUENCE [LARGE SCALE GENOMIC DNA]</scope>
    <source>
        <strain evidence="1">Lactobacillus mudanjiangensis AMBF249</strain>
    </source>
</reference>
<dbReference type="OrthoDB" id="2284335at2"/>
<dbReference type="RefSeq" id="WP_130847012.1">
    <property type="nucleotide sequence ID" value="NZ_UYIE01000108.1"/>
</dbReference>
<dbReference type="AlphaFoldDB" id="A0A660DWX7"/>
<organism evidence="1 2">
    <name type="scientific">Lactiplantibacillus mudanjiangensis</name>
    <dbReference type="NCBI Taxonomy" id="1296538"/>
    <lineage>
        <taxon>Bacteria</taxon>
        <taxon>Bacillati</taxon>
        <taxon>Bacillota</taxon>
        <taxon>Bacilli</taxon>
        <taxon>Lactobacillales</taxon>
        <taxon>Lactobacillaceae</taxon>
        <taxon>Lactiplantibacillus</taxon>
    </lineage>
</organism>
<sequence length="157" mass="17546">MIGHITALNLGLHEGVLTDFHGHQFKFDLKALPAGTVPTLVQELYFTPTLTAAGLAAISLQQHHHDGTRVVVPPVYDSSAPQFVRIGDVVIKLAQIKAYELTTVQNEIRNGYESRARHLVIQMKGGRQFNFYNWDGINIDDVMRTLTLFHPVNQKSS</sequence>
<accession>A0A660DWX7</accession>
<protein>
    <submittedName>
        <fullName evidence="1">Uncharacterized protein</fullName>
    </submittedName>
</protein>
<keyword evidence="2" id="KW-1185">Reference proteome</keyword>